<reference evidence="3" key="1">
    <citation type="submission" date="2016-11" db="EMBL/GenBank/DDBJ databases">
        <authorList>
            <person name="Varghese N."/>
            <person name="Submissions S."/>
        </authorList>
    </citation>
    <scope>NUCLEOTIDE SEQUENCE [LARGE SCALE GENOMIC DNA]</scope>
    <source>
        <strain evidence="3">DSM 9756</strain>
    </source>
</reference>
<dbReference type="InterPro" id="IPR006638">
    <property type="entry name" value="Elp3/MiaA/NifB-like_rSAM"/>
</dbReference>
<dbReference type="NCBIfam" id="TIGR03936">
    <property type="entry name" value="sam_1_link_chp"/>
    <property type="match status" value="1"/>
</dbReference>
<dbReference type="InterPro" id="IPR045784">
    <property type="entry name" value="Radical_SAM_N2"/>
</dbReference>
<dbReference type="AlphaFoldDB" id="A0A1M5D559"/>
<evidence type="ECO:0000313" key="3">
    <source>
        <dbReference type="Proteomes" id="UP000184076"/>
    </source>
</evidence>
<dbReference type="Pfam" id="PF19864">
    <property type="entry name" value="Radical_SAM_N2"/>
    <property type="match status" value="1"/>
</dbReference>
<dbReference type="CDD" id="cd01335">
    <property type="entry name" value="Radical_SAM"/>
    <property type="match status" value="1"/>
</dbReference>
<dbReference type="RefSeq" id="WP_073039699.1">
    <property type="nucleotide sequence ID" value="NZ_FQVB01000022.1"/>
</dbReference>
<dbReference type="InterPro" id="IPR018768">
    <property type="entry name" value="DUF2344"/>
</dbReference>
<gene>
    <name evidence="2" type="ORF">SAMN02745206_02356</name>
</gene>
<dbReference type="PROSITE" id="PS51918">
    <property type="entry name" value="RADICAL_SAM"/>
    <property type="match status" value="1"/>
</dbReference>
<dbReference type="Proteomes" id="UP000184076">
    <property type="component" value="Unassembled WGS sequence"/>
</dbReference>
<dbReference type="STRING" id="1121391.SAMN02745206_02356"/>
<proteinExistence type="predicted"/>
<dbReference type="SMART" id="SM00729">
    <property type="entry name" value="Elp3"/>
    <property type="match status" value="1"/>
</dbReference>
<dbReference type="NCBIfam" id="TIGR03960">
    <property type="entry name" value="rSAM_fuse_unch"/>
    <property type="match status" value="1"/>
</dbReference>
<dbReference type="GO" id="GO:0051536">
    <property type="term" value="F:iron-sulfur cluster binding"/>
    <property type="evidence" value="ECO:0007669"/>
    <property type="project" value="InterPro"/>
</dbReference>
<dbReference type="Pfam" id="PF10105">
    <property type="entry name" value="DUF2344"/>
    <property type="match status" value="1"/>
</dbReference>
<dbReference type="GO" id="GO:0003824">
    <property type="term" value="F:catalytic activity"/>
    <property type="evidence" value="ECO:0007669"/>
    <property type="project" value="InterPro"/>
</dbReference>
<dbReference type="OrthoDB" id="9806827at2"/>
<evidence type="ECO:0000259" key="1">
    <source>
        <dbReference type="PROSITE" id="PS51918"/>
    </source>
</evidence>
<dbReference type="PANTHER" id="PTHR42731:SF1">
    <property type="entry name" value="RADICAL SAM DOMAIN PROTEIN"/>
    <property type="match status" value="1"/>
</dbReference>
<keyword evidence="3" id="KW-1185">Reference proteome</keyword>
<dbReference type="SFLD" id="SFLDG01082">
    <property type="entry name" value="B12-binding_domain_containing"/>
    <property type="match status" value="1"/>
</dbReference>
<feature type="domain" description="Radical SAM core" evidence="1">
    <location>
        <begin position="254"/>
        <end position="484"/>
    </location>
</feature>
<dbReference type="EMBL" id="FQVB01000022">
    <property type="protein sequence ID" value="SHF62223.1"/>
    <property type="molecule type" value="Genomic_DNA"/>
</dbReference>
<sequence length="838" mass="95518">MKSIDLDDLLHNIERPARYTGGEIHARLKRFDAAQVRIALAFPDVYEVGMSHLGLRILYYLLNAMEGVMADRAYTPWPDFEKRLRETRTPLYGLESRRPLNRFDLVGFSLQYELSYTNVLTMLDLSGIPLRSAERGDGDPFVIAGGPCAFNPEPLAPFLDLVVLGEAEEALKELVELLRLWKEAGAPRSEFLEAARKVPGVYVPAFFTPRYDASGRLRAVEPRYADYPNVRKRLVTDLDRVSPLPSHPLVPLVDIVHNRLGLEIARGCTRGCRFCQAGYIYRPVRERDPKEVFHKALTAIDTSGFEEISLLSLSTGDYCQVAPLLRALMEAVASRKVAVSLPSMRVGTLTQELMEQIRKVRKTGFTVAPEAGSERLRRVINKNISDADLITTARDAYHLGWNLMKLYFMMGLPTETREDLDALADLSLEVWKAGKARKAKVNVSVSTFVPKPMTPFQWVGQIPREEIRERLAYLKERLKKPGVRLKWHDPDQSFLEAVFARGDRRLAHVIQDAWHRGARFDGWGEWLRMEVWEEAFRRAGIDPSRWAQRAFEENDVLPWDHLSAGLDKAFLWKEYEKARAEEPTGDCRWERCSRCGVCDHKVVEPRLHREEPALNPPEGASSAPGPQALRTYRFRYAKRGPARFLGQLEVGRLFERAIRRSRLPVVFSRGFHPHPKVSFSEALPLGMESQAEEGTLQLERALSSDHIREALNRELPEGLQVLDVLEAQPGKHPPRERLITYRVSHLTPSQVDCIMAIWRIRPRLRLVKKTKRGQVEAPLDEVVQSLERVNPSAVLMRLVDRPGWHFRPQAVLEQLMADSEPISDTARVCKLSADPLES</sequence>
<dbReference type="InterPro" id="IPR023404">
    <property type="entry name" value="rSAM_horseshoe"/>
</dbReference>
<dbReference type="Pfam" id="PF04055">
    <property type="entry name" value="Radical_SAM"/>
    <property type="match status" value="1"/>
</dbReference>
<dbReference type="SUPFAM" id="SSF102114">
    <property type="entry name" value="Radical SAM enzymes"/>
    <property type="match status" value="1"/>
</dbReference>
<accession>A0A1M5D559</accession>
<dbReference type="SFLD" id="SFLDS00029">
    <property type="entry name" value="Radical_SAM"/>
    <property type="match status" value="1"/>
</dbReference>
<dbReference type="Gene3D" id="3.80.30.20">
    <property type="entry name" value="tm_1862 like domain"/>
    <property type="match status" value="1"/>
</dbReference>
<dbReference type="PANTHER" id="PTHR42731">
    <property type="entry name" value="SLL1084 PROTEIN"/>
    <property type="match status" value="1"/>
</dbReference>
<protein>
    <submittedName>
        <fullName evidence="2">Radical SAM-linked protein/radical SAM family uncharacterized protein</fullName>
    </submittedName>
</protein>
<dbReference type="InterPro" id="IPR007197">
    <property type="entry name" value="rSAM"/>
</dbReference>
<dbReference type="InterPro" id="IPR058240">
    <property type="entry name" value="rSAM_sf"/>
</dbReference>
<name>A0A1M5D559_9BACT</name>
<organism evidence="2 3">
    <name type="scientific">Desulfacinum infernum DSM 9756</name>
    <dbReference type="NCBI Taxonomy" id="1121391"/>
    <lineage>
        <taxon>Bacteria</taxon>
        <taxon>Pseudomonadati</taxon>
        <taxon>Thermodesulfobacteriota</taxon>
        <taxon>Syntrophobacteria</taxon>
        <taxon>Syntrophobacterales</taxon>
        <taxon>Syntrophobacteraceae</taxon>
        <taxon>Desulfacinum</taxon>
    </lineage>
</organism>
<dbReference type="InterPro" id="IPR023862">
    <property type="entry name" value="CHP03960_rSAM"/>
</dbReference>
<evidence type="ECO:0000313" key="2">
    <source>
        <dbReference type="EMBL" id="SHF62223.1"/>
    </source>
</evidence>